<proteinExistence type="predicted"/>
<keyword evidence="2" id="KW-1185">Reference proteome</keyword>
<sequence>MPLLQWFAIQRFLMHLSDAKKTDHWLQDVSKDILWAATIVTESLLALDKVAQDADLPEVAREVGVLNRALALLGNANYKNNLARRFTMKHEINHKYVHLCSSKVPSAKQIVDSEKLKNKFIAKKLTSTWSFKGDQNKRSFSRYQPYGQLRHGAKGAQQHYISCQDSVPKKRQEQGPAPAPAAVEASKVFEAGRLHYFINEWRKITNDPAILDIVTGCHLDIKVDEINNLFSGELEYIFNDTESHIISEEIDRLLKLKVIQVMQRMKGQVISPIFFETKEEW</sequence>
<gene>
    <name evidence="1" type="ORF">E2C01_066576</name>
</gene>
<evidence type="ECO:0000313" key="1">
    <source>
        <dbReference type="EMBL" id="MPC72277.1"/>
    </source>
</evidence>
<comment type="caution">
    <text evidence="1">The sequence shown here is derived from an EMBL/GenBank/DDBJ whole genome shotgun (WGS) entry which is preliminary data.</text>
</comment>
<dbReference type="EMBL" id="VSRR010034457">
    <property type="protein sequence ID" value="MPC72277.1"/>
    <property type="molecule type" value="Genomic_DNA"/>
</dbReference>
<dbReference type="Proteomes" id="UP000324222">
    <property type="component" value="Unassembled WGS sequence"/>
</dbReference>
<protein>
    <submittedName>
        <fullName evidence="1">Uncharacterized protein</fullName>
    </submittedName>
</protein>
<accession>A0A5B7HSP7</accession>
<organism evidence="1 2">
    <name type="scientific">Portunus trituberculatus</name>
    <name type="common">Swimming crab</name>
    <name type="synonym">Neptunus trituberculatus</name>
    <dbReference type="NCBI Taxonomy" id="210409"/>
    <lineage>
        <taxon>Eukaryota</taxon>
        <taxon>Metazoa</taxon>
        <taxon>Ecdysozoa</taxon>
        <taxon>Arthropoda</taxon>
        <taxon>Crustacea</taxon>
        <taxon>Multicrustacea</taxon>
        <taxon>Malacostraca</taxon>
        <taxon>Eumalacostraca</taxon>
        <taxon>Eucarida</taxon>
        <taxon>Decapoda</taxon>
        <taxon>Pleocyemata</taxon>
        <taxon>Brachyura</taxon>
        <taxon>Eubrachyura</taxon>
        <taxon>Portunoidea</taxon>
        <taxon>Portunidae</taxon>
        <taxon>Portuninae</taxon>
        <taxon>Portunus</taxon>
    </lineage>
</organism>
<reference evidence="1 2" key="1">
    <citation type="submission" date="2019-05" db="EMBL/GenBank/DDBJ databases">
        <title>Another draft genome of Portunus trituberculatus and its Hox gene families provides insights of decapod evolution.</title>
        <authorList>
            <person name="Jeong J.-H."/>
            <person name="Song I."/>
            <person name="Kim S."/>
            <person name="Choi T."/>
            <person name="Kim D."/>
            <person name="Ryu S."/>
            <person name="Kim W."/>
        </authorList>
    </citation>
    <scope>NUCLEOTIDE SEQUENCE [LARGE SCALE GENOMIC DNA]</scope>
    <source>
        <tissue evidence="1">Muscle</tissue>
    </source>
</reference>
<dbReference type="OrthoDB" id="6380429at2759"/>
<dbReference type="AlphaFoldDB" id="A0A5B7HSP7"/>
<evidence type="ECO:0000313" key="2">
    <source>
        <dbReference type="Proteomes" id="UP000324222"/>
    </source>
</evidence>
<name>A0A5B7HSP7_PORTR</name>